<dbReference type="AlphaFoldDB" id="A0A4U6U453"/>
<dbReference type="Pfam" id="PF19259">
    <property type="entry name" value="Ty3_capsid"/>
    <property type="match status" value="1"/>
</dbReference>
<dbReference type="OMA" id="AWIRKAN"/>
<gene>
    <name evidence="3" type="ORF">SEVIR_6G154900v2</name>
</gene>
<evidence type="ECO:0000259" key="2">
    <source>
        <dbReference type="Pfam" id="PF19259"/>
    </source>
</evidence>
<evidence type="ECO:0000256" key="1">
    <source>
        <dbReference type="SAM" id="MobiDB-lite"/>
    </source>
</evidence>
<dbReference type="InterPro" id="IPR045358">
    <property type="entry name" value="Ty3_capsid"/>
</dbReference>
<sequence length="320" mass="37206">MEQVLKDQAILSKKIEATGKAVTQLTMDRAVEDDFDAFFVNSMGSKPPQQFRPPHPPPQPPGEMRATRSMFGLNRGVGEGPPGYKNAVPKLNFPEFHGRDPKVWRHRCEDFFKFYNVPEHLWITTATMHMKDNAGRWVEVQRLKGELNTWEKFMSPVETKFGAYDYVHALTELLELKQIGSMDEYVFEYESLQFLIEMHNTGYDKMFFITQFTRGLKPELAAVVQSQLPHTMETTVRIAKVQEQLLDRGKFRHQKFNSTSRGYLNTIAKYDQKPPLAIPSQLNKERQKRDFYKAHNVCFYCSEPLIQLILLSALRDQNHI</sequence>
<reference evidence="3" key="1">
    <citation type="submission" date="2019-03" db="EMBL/GenBank/DDBJ databases">
        <title>WGS assembly of Setaria viridis.</title>
        <authorList>
            <person name="Huang P."/>
            <person name="Jenkins J."/>
            <person name="Grimwood J."/>
            <person name="Barry K."/>
            <person name="Healey A."/>
            <person name="Mamidi S."/>
            <person name="Sreedasyam A."/>
            <person name="Shu S."/>
            <person name="Feldman M."/>
            <person name="Wu J."/>
            <person name="Yu Y."/>
            <person name="Chen C."/>
            <person name="Johnson J."/>
            <person name="Rokhsar D."/>
            <person name="Baxter I."/>
            <person name="Schmutz J."/>
            <person name="Brutnell T."/>
            <person name="Kellogg E."/>
        </authorList>
    </citation>
    <scope>NUCLEOTIDE SEQUENCE [LARGE SCALE GENOMIC DNA]</scope>
</reference>
<organism evidence="3 4">
    <name type="scientific">Setaria viridis</name>
    <name type="common">Green bristlegrass</name>
    <name type="synonym">Setaria italica subsp. viridis</name>
    <dbReference type="NCBI Taxonomy" id="4556"/>
    <lineage>
        <taxon>Eukaryota</taxon>
        <taxon>Viridiplantae</taxon>
        <taxon>Streptophyta</taxon>
        <taxon>Embryophyta</taxon>
        <taxon>Tracheophyta</taxon>
        <taxon>Spermatophyta</taxon>
        <taxon>Magnoliopsida</taxon>
        <taxon>Liliopsida</taxon>
        <taxon>Poales</taxon>
        <taxon>Poaceae</taxon>
        <taxon>PACMAD clade</taxon>
        <taxon>Panicoideae</taxon>
        <taxon>Panicodae</taxon>
        <taxon>Paniceae</taxon>
        <taxon>Cenchrinae</taxon>
        <taxon>Setaria</taxon>
    </lineage>
</organism>
<proteinExistence type="predicted"/>
<dbReference type="EMBL" id="CM016557">
    <property type="protein sequence ID" value="TKW10308.1"/>
    <property type="molecule type" value="Genomic_DNA"/>
</dbReference>
<evidence type="ECO:0000313" key="3">
    <source>
        <dbReference type="EMBL" id="TKW10308.1"/>
    </source>
</evidence>
<evidence type="ECO:0000313" key="4">
    <source>
        <dbReference type="Proteomes" id="UP000298652"/>
    </source>
</evidence>
<name>A0A4U6U453_SETVI</name>
<feature type="region of interest" description="Disordered" evidence="1">
    <location>
        <begin position="42"/>
        <end position="64"/>
    </location>
</feature>
<feature type="compositionally biased region" description="Pro residues" evidence="1">
    <location>
        <begin position="50"/>
        <end position="61"/>
    </location>
</feature>
<protein>
    <recommendedName>
        <fullName evidence="2">Ty3 transposon capsid-like protein domain-containing protein</fullName>
    </recommendedName>
</protein>
<feature type="domain" description="Ty3 transposon capsid-like protein" evidence="2">
    <location>
        <begin position="120"/>
        <end position="254"/>
    </location>
</feature>
<dbReference type="Gramene" id="TKW10308">
    <property type="protein sequence ID" value="TKW10308"/>
    <property type="gene ID" value="SEVIR_6G154900v2"/>
</dbReference>
<keyword evidence="4" id="KW-1185">Reference proteome</keyword>
<accession>A0A4U6U453</accession>
<dbReference type="Proteomes" id="UP000298652">
    <property type="component" value="Chromosome 6"/>
</dbReference>